<feature type="domain" description="TauD/TfdA-like" evidence="7">
    <location>
        <begin position="57"/>
        <end position="304"/>
    </location>
</feature>
<dbReference type="Pfam" id="PF02668">
    <property type="entry name" value="TauD"/>
    <property type="match status" value="1"/>
</dbReference>
<evidence type="ECO:0000256" key="4">
    <source>
        <dbReference type="ARBA" id="ARBA00022964"/>
    </source>
</evidence>
<dbReference type="EC" id="1.14.11.1" evidence="8"/>
<dbReference type="InterPro" id="IPR003819">
    <property type="entry name" value="TauD/TfdA-like"/>
</dbReference>
<dbReference type="GO" id="GO:0046872">
    <property type="term" value="F:metal ion binding"/>
    <property type="evidence" value="ECO:0007669"/>
    <property type="project" value="UniProtKB-KW"/>
</dbReference>
<dbReference type="STRING" id="203124.Tery_0693"/>
<dbReference type="InterPro" id="IPR042098">
    <property type="entry name" value="TauD-like_sf"/>
</dbReference>
<dbReference type="eggNOG" id="COG2175">
    <property type="taxonomic scope" value="Bacteria"/>
</dbReference>
<name>Q118E5_TRIEI</name>
<keyword evidence="5 8" id="KW-0560">Oxidoreductase</keyword>
<keyword evidence="6" id="KW-0408">Iron</keyword>
<evidence type="ECO:0000259" key="7">
    <source>
        <dbReference type="Pfam" id="PF02668"/>
    </source>
</evidence>
<evidence type="ECO:0000256" key="1">
    <source>
        <dbReference type="ARBA" id="ARBA00001954"/>
    </source>
</evidence>
<evidence type="ECO:0000256" key="6">
    <source>
        <dbReference type="ARBA" id="ARBA00023004"/>
    </source>
</evidence>
<organism evidence="8">
    <name type="scientific">Trichodesmium erythraeum (strain IMS101)</name>
    <dbReference type="NCBI Taxonomy" id="203124"/>
    <lineage>
        <taxon>Bacteria</taxon>
        <taxon>Bacillati</taxon>
        <taxon>Cyanobacteriota</taxon>
        <taxon>Cyanophyceae</taxon>
        <taxon>Oscillatoriophycideae</taxon>
        <taxon>Oscillatoriales</taxon>
        <taxon>Microcoleaceae</taxon>
        <taxon>Trichodesmium</taxon>
    </lineage>
</organism>
<reference evidence="8" key="1">
    <citation type="submission" date="2006-06" db="EMBL/GenBank/DDBJ databases">
        <title>Complete sequence of Trichodesmium erythraeum IMS101.</title>
        <authorList>
            <consortium name="US DOE Joint Genome Institute"/>
            <person name="Copeland A."/>
            <person name="Lucas S."/>
            <person name="Lapidus A."/>
            <person name="Barry K."/>
            <person name="Detter J.C."/>
            <person name="Glavina del Rio T."/>
            <person name="Hammon N."/>
            <person name="Israni S."/>
            <person name="Dalin E."/>
            <person name="Tice H."/>
            <person name="Pitluck S."/>
            <person name="Kiss H."/>
            <person name="Munk A.C."/>
            <person name="Brettin T."/>
            <person name="Bruce D."/>
            <person name="Han C."/>
            <person name="Tapia R."/>
            <person name="Gilna P."/>
            <person name="Schmutz J."/>
            <person name="Larimer F."/>
            <person name="Land M."/>
            <person name="Hauser L."/>
            <person name="Kyrpides N."/>
            <person name="Kim E."/>
            <person name="Richardson P."/>
        </authorList>
    </citation>
    <scope>NUCLEOTIDE SEQUENCE [LARGE SCALE GENOMIC DNA]</scope>
    <source>
        <strain evidence="8">IMS101</strain>
    </source>
</reference>
<proteinExistence type="inferred from homology"/>
<comment type="similarity">
    <text evidence="2">Belongs to the gamma-BBH/TMLD family.</text>
</comment>
<dbReference type="HOGENOM" id="CLU_847148_0_0_3"/>
<dbReference type="PANTHER" id="PTHR10696">
    <property type="entry name" value="GAMMA-BUTYROBETAINE HYDROXYLASE-RELATED"/>
    <property type="match status" value="1"/>
</dbReference>
<evidence type="ECO:0000256" key="5">
    <source>
        <dbReference type="ARBA" id="ARBA00023002"/>
    </source>
</evidence>
<dbReference type="Gene3D" id="3.60.130.10">
    <property type="entry name" value="Clavaminate synthase-like"/>
    <property type="match status" value="1"/>
</dbReference>
<evidence type="ECO:0000313" key="8">
    <source>
        <dbReference type="EMBL" id="ABG50129.1"/>
    </source>
</evidence>
<protein>
    <submittedName>
        <fullName evidence="8">Gamma-butyrobetaine,2-oxoglutarate dioxygenase</fullName>
        <ecNumber evidence="8">1.14.11.1</ecNumber>
    </submittedName>
</protein>
<comment type="cofactor">
    <cofactor evidence="1">
        <name>Fe(2+)</name>
        <dbReference type="ChEBI" id="CHEBI:29033"/>
    </cofactor>
</comment>
<dbReference type="PANTHER" id="PTHR10696:SF25">
    <property type="entry name" value="OXIDOREDUCTASE AIM17-RELATED"/>
    <property type="match status" value="1"/>
</dbReference>
<keyword evidence="4 8" id="KW-0223">Dioxygenase</keyword>
<dbReference type="SUPFAM" id="SSF51197">
    <property type="entry name" value="Clavaminate synthase-like"/>
    <property type="match status" value="1"/>
</dbReference>
<dbReference type="KEGG" id="ter:Tery_0693"/>
<dbReference type="GO" id="GO:0008336">
    <property type="term" value="F:gamma-butyrobetaine dioxygenase activity"/>
    <property type="evidence" value="ECO:0007669"/>
    <property type="project" value="UniProtKB-EC"/>
</dbReference>
<keyword evidence="3" id="KW-0479">Metal-binding</keyword>
<accession>Q118E5</accession>
<dbReference type="InterPro" id="IPR050411">
    <property type="entry name" value="AlphaKG_dependent_hydroxylases"/>
</dbReference>
<dbReference type="GO" id="GO:0045329">
    <property type="term" value="P:carnitine biosynthetic process"/>
    <property type="evidence" value="ECO:0007669"/>
    <property type="project" value="TreeGrafter"/>
</dbReference>
<dbReference type="AlphaFoldDB" id="Q118E5"/>
<sequence>MISHAYDEAAEKGDFHSKIELCKQEEILWDTARIEAHSPEKHDFNSCRPLDRSDLSRQGCVEIYTLGFAVIKNMPLSELNNFLSSIGPIPYTEGGHFYTVKSKPAANDIADTGHALPPYTDYESYMYASHLLQFLYFKATNEDSTLVDGFRVAQDFQKHHPDYFQILVETPAQFQQFYTEWKYYHRLDYFQILVETPAQFQQFYTEWKYYHRRSRRIIELDIKGEVSGVYFGNSHACNWDIPFDKMEKFYEAYSQFFRYLKSPEYQYHFRSEAEDCLMIQNFQVLHGRTAFDANSGSRHLEVSYVAWNYFTGREIFRQFQHLYLNENY</sequence>
<gene>
    <name evidence="8" type="ordered locus">Tery_0693</name>
</gene>
<dbReference type="RefSeq" id="WP_011610522.1">
    <property type="nucleotide sequence ID" value="NC_008312.1"/>
</dbReference>
<evidence type="ECO:0000256" key="2">
    <source>
        <dbReference type="ARBA" id="ARBA00008654"/>
    </source>
</evidence>
<evidence type="ECO:0000256" key="3">
    <source>
        <dbReference type="ARBA" id="ARBA00022723"/>
    </source>
</evidence>
<dbReference type="EMBL" id="CP000393">
    <property type="protein sequence ID" value="ABG50129.1"/>
    <property type="molecule type" value="Genomic_DNA"/>
</dbReference>